<dbReference type="InterPro" id="IPR003754">
    <property type="entry name" value="4pyrrol_synth_uPrphyn_synth"/>
</dbReference>
<feature type="domain" description="Tetrapyrrole biosynthesis uroporphyrinogen III synthase" evidence="1">
    <location>
        <begin position="25"/>
        <end position="257"/>
    </location>
</feature>
<accession>A0A8J2VFA2</accession>
<comment type="caution">
    <text evidence="2">The sequence shown here is derived from an EMBL/GenBank/DDBJ whole genome shotgun (WGS) entry which is preliminary data.</text>
</comment>
<proteinExistence type="predicted"/>
<dbReference type="AlphaFoldDB" id="A0A8J2VFA2"/>
<dbReference type="SUPFAM" id="SSF69618">
    <property type="entry name" value="HemD-like"/>
    <property type="match status" value="1"/>
</dbReference>
<dbReference type="Pfam" id="PF02602">
    <property type="entry name" value="HEM4"/>
    <property type="match status" value="1"/>
</dbReference>
<gene>
    <name evidence="2" type="ORF">GCM10011571_20240</name>
</gene>
<dbReference type="Proteomes" id="UP000625210">
    <property type="component" value="Unassembled WGS sequence"/>
</dbReference>
<dbReference type="CDD" id="cd06578">
    <property type="entry name" value="HemD"/>
    <property type="match status" value="1"/>
</dbReference>
<protein>
    <recommendedName>
        <fullName evidence="1">Tetrapyrrole biosynthesis uroporphyrinogen III synthase domain-containing protein</fullName>
    </recommendedName>
</protein>
<organism evidence="2 3">
    <name type="scientific">Marinithermofilum abyssi</name>
    <dbReference type="NCBI Taxonomy" id="1571185"/>
    <lineage>
        <taxon>Bacteria</taxon>
        <taxon>Bacillati</taxon>
        <taxon>Bacillota</taxon>
        <taxon>Bacilli</taxon>
        <taxon>Bacillales</taxon>
        <taxon>Thermoactinomycetaceae</taxon>
        <taxon>Marinithermofilum</taxon>
    </lineage>
</organism>
<evidence type="ECO:0000259" key="1">
    <source>
        <dbReference type="Pfam" id="PF02602"/>
    </source>
</evidence>
<dbReference type="PANTHER" id="PTHR40082:SF1">
    <property type="entry name" value="BLR5956 PROTEIN"/>
    <property type="match status" value="1"/>
</dbReference>
<dbReference type="EMBL" id="BMHQ01000006">
    <property type="protein sequence ID" value="GGE18351.1"/>
    <property type="molecule type" value="Genomic_DNA"/>
</dbReference>
<reference evidence="2" key="2">
    <citation type="submission" date="2020-09" db="EMBL/GenBank/DDBJ databases">
        <authorList>
            <person name="Sun Q."/>
            <person name="Zhou Y."/>
        </authorList>
    </citation>
    <scope>NUCLEOTIDE SEQUENCE</scope>
    <source>
        <strain evidence="2">CGMCC 1.15179</strain>
    </source>
</reference>
<reference evidence="2" key="1">
    <citation type="journal article" date="2014" name="Int. J. Syst. Evol. Microbiol.">
        <title>Complete genome sequence of Corynebacterium casei LMG S-19264T (=DSM 44701T), isolated from a smear-ripened cheese.</title>
        <authorList>
            <consortium name="US DOE Joint Genome Institute (JGI-PGF)"/>
            <person name="Walter F."/>
            <person name="Albersmeier A."/>
            <person name="Kalinowski J."/>
            <person name="Ruckert C."/>
        </authorList>
    </citation>
    <scope>NUCLEOTIDE SEQUENCE</scope>
    <source>
        <strain evidence="2">CGMCC 1.15179</strain>
    </source>
</reference>
<dbReference type="PANTHER" id="PTHR40082">
    <property type="entry name" value="BLR5956 PROTEIN"/>
    <property type="match status" value="1"/>
</dbReference>
<dbReference type="InterPro" id="IPR036108">
    <property type="entry name" value="4pyrrol_syn_uPrphyn_synt_sf"/>
</dbReference>
<dbReference type="InterPro" id="IPR039793">
    <property type="entry name" value="UROS/Hem4"/>
</dbReference>
<dbReference type="GO" id="GO:0006780">
    <property type="term" value="P:uroporphyrinogen III biosynthetic process"/>
    <property type="evidence" value="ECO:0007669"/>
    <property type="project" value="InterPro"/>
</dbReference>
<name>A0A8J2VFA2_9BACL</name>
<dbReference type="GO" id="GO:0004852">
    <property type="term" value="F:uroporphyrinogen-III synthase activity"/>
    <property type="evidence" value="ECO:0007669"/>
    <property type="project" value="InterPro"/>
</dbReference>
<evidence type="ECO:0000313" key="3">
    <source>
        <dbReference type="Proteomes" id="UP000625210"/>
    </source>
</evidence>
<keyword evidence="3" id="KW-1185">Reference proteome</keyword>
<sequence length="266" mass="29589">MTRSEELPLQGKRILITRAEKQSKAFARRLRELGGEPVHFPVIQITRPADEDPLDAALDRLETFDWLVFTSANGVRHFFRRMDERLQDTRVLQTIRTAAVGPKTAEALKERKLHVLITPEQNHAEALAAALAPAVQPGEEILFPRGNLARRAWLEELELLGCRVTDVVAYETRPRTKGADRMVEQLRAGEVDIVTFTSSSTVHNFIQAIQRVEPDWHMLLDGVKTACIGPSTAAALREKGVEPDAVAEPHSLDGLIQAVTEIAGNE</sequence>
<dbReference type="RefSeq" id="WP_188647765.1">
    <property type="nucleotide sequence ID" value="NZ_BMHQ01000006.1"/>
</dbReference>
<evidence type="ECO:0000313" key="2">
    <source>
        <dbReference type="EMBL" id="GGE18351.1"/>
    </source>
</evidence>
<dbReference type="Gene3D" id="3.40.50.10090">
    <property type="match status" value="2"/>
</dbReference>